<dbReference type="InterPro" id="IPR036691">
    <property type="entry name" value="Endo/exonu/phosph_ase_sf"/>
</dbReference>
<name>A0A9D5B4W0_PEA</name>
<sequence>MGRVKVPGSTYNIHNFLHVEGYFSMKVTPLGANLCLLEESEERELDVLVSGANDWLKKWFSEVRRWKKGDVDSERTTWLRCSGVPCHAWFVPFFEFLSLMVGNYIYCEKNTHGLSRIARRLEAEEGQGSHSSSSDDDKGLSVWNEDDDKEVGQVDGDSVIFQDHEFDGTWQLSDREKCGEEKSDKFGVTLQFLAHVEAFEEVKLAQLSRPVSKLKAQVERPRVRLDPSFLVAHNVIKDNPLFNQGSRKSKKVRVRNFINVKNFGEIRPSYFSILRRKVFVLSSTIGQAPNYVPSILESTELTVTTSNTVSKSSEVQFSSGSILCCDSMAELDVVRCNSRLRSDVDSEVDKKETKLPFFNDLLAASFWGNNCVKWYANGANRVAGVLVILWKKRLLNLIFRFKGERGGKVVEIFVRVERKMGDGCWIVGGYFNSVVSKEERKGAGDVRRDVEMVEFKTFIEDMNLIDVASLRGMFTWINYAGYSMSRLDRFLLSDNVFSNWKIVGKIVG</sequence>
<dbReference type="Proteomes" id="UP001058974">
    <property type="component" value="Chromosome 3"/>
</dbReference>
<evidence type="ECO:0000313" key="3">
    <source>
        <dbReference type="Proteomes" id="UP001058974"/>
    </source>
</evidence>
<dbReference type="Gene3D" id="3.60.10.10">
    <property type="entry name" value="Endonuclease/exonuclease/phosphatase"/>
    <property type="match status" value="1"/>
</dbReference>
<dbReference type="SUPFAM" id="SSF56219">
    <property type="entry name" value="DNase I-like"/>
    <property type="match status" value="1"/>
</dbReference>
<dbReference type="AlphaFoldDB" id="A0A9D5B4W0"/>
<keyword evidence="3" id="KW-1185">Reference proteome</keyword>
<proteinExistence type="predicted"/>
<organism evidence="2 3">
    <name type="scientific">Pisum sativum</name>
    <name type="common">Garden pea</name>
    <name type="synonym">Lathyrus oleraceus</name>
    <dbReference type="NCBI Taxonomy" id="3888"/>
    <lineage>
        <taxon>Eukaryota</taxon>
        <taxon>Viridiplantae</taxon>
        <taxon>Streptophyta</taxon>
        <taxon>Embryophyta</taxon>
        <taxon>Tracheophyta</taxon>
        <taxon>Spermatophyta</taxon>
        <taxon>Magnoliopsida</taxon>
        <taxon>eudicotyledons</taxon>
        <taxon>Gunneridae</taxon>
        <taxon>Pentapetalae</taxon>
        <taxon>rosids</taxon>
        <taxon>fabids</taxon>
        <taxon>Fabales</taxon>
        <taxon>Fabaceae</taxon>
        <taxon>Papilionoideae</taxon>
        <taxon>50 kb inversion clade</taxon>
        <taxon>NPAAA clade</taxon>
        <taxon>Hologalegina</taxon>
        <taxon>IRL clade</taxon>
        <taxon>Fabeae</taxon>
        <taxon>Lathyrus</taxon>
    </lineage>
</organism>
<comment type="caution">
    <text evidence="2">The sequence shown here is derived from an EMBL/GenBank/DDBJ whole genome shotgun (WGS) entry which is preliminary data.</text>
</comment>
<evidence type="ECO:0008006" key="4">
    <source>
        <dbReference type="Google" id="ProtNLM"/>
    </source>
</evidence>
<feature type="region of interest" description="Disordered" evidence="1">
    <location>
        <begin position="125"/>
        <end position="144"/>
    </location>
</feature>
<protein>
    <recommendedName>
        <fullName evidence="4">DUF4283 domain-containing protein</fullName>
    </recommendedName>
</protein>
<accession>A0A9D5B4W0</accession>
<dbReference type="Gramene" id="Psat03G0467700-T1">
    <property type="protein sequence ID" value="KAI5430191.1"/>
    <property type="gene ID" value="KIW84_034677"/>
</dbReference>
<gene>
    <name evidence="2" type="ORF">KIW84_034677</name>
</gene>
<evidence type="ECO:0000256" key="1">
    <source>
        <dbReference type="SAM" id="MobiDB-lite"/>
    </source>
</evidence>
<evidence type="ECO:0000313" key="2">
    <source>
        <dbReference type="EMBL" id="KAI5430191.1"/>
    </source>
</evidence>
<dbReference type="EMBL" id="JAMSHJ010000003">
    <property type="protein sequence ID" value="KAI5430191.1"/>
    <property type="molecule type" value="Genomic_DNA"/>
</dbReference>
<reference evidence="2 3" key="1">
    <citation type="journal article" date="2022" name="Nat. Genet.">
        <title>Improved pea reference genome and pan-genome highlight genomic features and evolutionary characteristics.</title>
        <authorList>
            <person name="Yang T."/>
            <person name="Liu R."/>
            <person name="Luo Y."/>
            <person name="Hu S."/>
            <person name="Wang D."/>
            <person name="Wang C."/>
            <person name="Pandey M.K."/>
            <person name="Ge S."/>
            <person name="Xu Q."/>
            <person name="Li N."/>
            <person name="Li G."/>
            <person name="Huang Y."/>
            <person name="Saxena R.K."/>
            <person name="Ji Y."/>
            <person name="Li M."/>
            <person name="Yan X."/>
            <person name="He Y."/>
            <person name="Liu Y."/>
            <person name="Wang X."/>
            <person name="Xiang C."/>
            <person name="Varshney R.K."/>
            <person name="Ding H."/>
            <person name="Gao S."/>
            <person name="Zong X."/>
        </authorList>
    </citation>
    <scope>NUCLEOTIDE SEQUENCE [LARGE SCALE GENOMIC DNA]</scope>
    <source>
        <strain evidence="2 3">cv. Zhongwan 6</strain>
    </source>
</reference>